<organism evidence="1">
    <name type="scientific">Graphocephala atropunctata</name>
    <dbReference type="NCBI Taxonomy" id="36148"/>
    <lineage>
        <taxon>Eukaryota</taxon>
        <taxon>Metazoa</taxon>
        <taxon>Ecdysozoa</taxon>
        <taxon>Arthropoda</taxon>
        <taxon>Hexapoda</taxon>
        <taxon>Insecta</taxon>
        <taxon>Pterygota</taxon>
        <taxon>Neoptera</taxon>
        <taxon>Paraneoptera</taxon>
        <taxon>Hemiptera</taxon>
        <taxon>Auchenorrhyncha</taxon>
        <taxon>Membracoidea</taxon>
        <taxon>Cicadellidae</taxon>
        <taxon>Cicadellinae</taxon>
        <taxon>Cicadellini</taxon>
        <taxon>Graphocephala</taxon>
    </lineage>
</organism>
<evidence type="ECO:0000313" key="1">
    <source>
        <dbReference type="EMBL" id="JAT36250.1"/>
    </source>
</evidence>
<sequence>MLVSTPCGHPFCMENLCSMLMTRLSVSETTHKKVWNNKPLLIPTIYCVQYFNSLNLQTNSSKSNVLYFALRSLDSQCGPAVMLADSILEDSISTPQNSLEYSSIEG</sequence>
<dbReference type="AlphaFoldDB" id="A0A1B6MJV6"/>
<gene>
    <name evidence="1" type="ORF">g.46386</name>
</gene>
<dbReference type="EMBL" id="GEBQ01003727">
    <property type="protein sequence ID" value="JAT36250.1"/>
    <property type="molecule type" value="Transcribed_RNA"/>
</dbReference>
<accession>A0A1B6MJV6</accession>
<proteinExistence type="predicted"/>
<name>A0A1B6MJV6_9HEMI</name>
<reference evidence="1" key="1">
    <citation type="submission" date="2015-11" db="EMBL/GenBank/DDBJ databases">
        <title>De novo transcriptome assembly of four potential Pierce s Disease insect vectors from Arizona vineyards.</title>
        <authorList>
            <person name="Tassone E.E."/>
        </authorList>
    </citation>
    <scope>NUCLEOTIDE SEQUENCE</scope>
</reference>
<protein>
    <submittedName>
        <fullName evidence="1">Uncharacterized protein</fullName>
    </submittedName>
</protein>